<evidence type="ECO:0000313" key="4">
    <source>
        <dbReference type="Proteomes" id="UP001595616"/>
    </source>
</evidence>
<evidence type="ECO:0000259" key="2">
    <source>
        <dbReference type="Pfam" id="PF13568"/>
    </source>
</evidence>
<organism evidence="3 4">
    <name type="scientific">Lacihabitans lacunae</name>
    <dbReference type="NCBI Taxonomy" id="1028214"/>
    <lineage>
        <taxon>Bacteria</taxon>
        <taxon>Pseudomonadati</taxon>
        <taxon>Bacteroidota</taxon>
        <taxon>Cytophagia</taxon>
        <taxon>Cytophagales</taxon>
        <taxon>Leadbetterellaceae</taxon>
        <taxon>Lacihabitans</taxon>
    </lineage>
</organism>
<name>A0ABV7Z255_9BACT</name>
<feature type="signal peptide" evidence="1">
    <location>
        <begin position="1"/>
        <end position="21"/>
    </location>
</feature>
<evidence type="ECO:0000313" key="3">
    <source>
        <dbReference type="EMBL" id="MFC3813197.1"/>
    </source>
</evidence>
<dbReference type="InterPro" id="IPR025665">
    <property type="entry name" value="Beta-barrel_OMP_2"/>
</dbReference>
<reference evidence="4" key="1">
    <citation type="journal article" date="2019" name="Int. J. Syst. Evol. Microbiol.">
        <title>The Global Catalogue of Microorganisms (GCM) 10K type strain sequencing project: providing services to taxonomists for standard genome sequencing and annotation.</title>
        <authorList>
            <consortium name="The Broad Institute Genomics Platform"/>
            <consortium name="The Broad Institute Genome Sequencing Center for Infectious Disease"/>
            <person name="Wu L."/>
            <person name="Ma J."/>
        </authorList>
    </citation>
    <scope>NUCLEOTIDE SEQUENCE [LARGE SCALE GENOMIC DNA]</scope>
    <source>
        <strain evidence="4">CECT 7956</strain>
    </source>
</reference>
<dbReference type="Pfam" id="PF13568">
    <property type="entry name" value="OMP_b-brl_2"/>
    <property type="match status" value="1"/>
</dbReference>
<accession>A0ABV7Z255</accession>
<dbReference type="Proteomes" id="UP001595616">
    <property type="component" value="Unassembled WGS sequence"/>
</dbReference>
<gene>
    <name evidence="3" type="ORF">ACFOOI_21205</name>
</gene>
<sequence>MLKSILVLIALLSIHIGVANAQTLSVGPMIGVNASRFTGQPNTKSIAGLAIGAFGNYSVNEHIGIGAKLLYSQLGSGFNDTDHLNRLHYIQLPITGIYYFGESGDKLRPKIYAGPYVGRLLKTTVKDGTKITTIDGEPFHEKLDVGGVIGVGFNYRIKSRTWLNADLGFSQGFININKTPGVVYKNQSFGLNVGVSFPVGKG</sequence>
<proteinExistence type="predicted"/>
<keyword evidence="4" id="KW-1185">Reference proteome</keyword>
<dbReference type="InterPro" id="IPR011250">
    <property type="entry name" value="OMP/PagP_B-barrel"/>
</dbReference>
<feature type="chain" id="PRO_5045573437" evidence="1">
    <location>
        <begin position="22"/>
        <end position="202"/>
    </location>
</feature>
<evidence type="ECO:0000256" key="1">
    <source>
        <dbReference type="SAM" id="SignalP"/>
    </source>
</evidence>
<protein>
    <submittedName>
        <fullName evidence="3">Porin family protein</fullName>
    </submittedName>
</protein>
<dbReference type="SUPFAM" id="SSF56925">
    <property type="entry name" value="OMPA-like"/>
    <property type="match status" value="1"/>
</dbReference>
<feature type="domain" description="Outer membrane protein beta-barrel" evidence="2">
    <location>
        <begin position="20"/>
        <end position="176"/>
    </location>
</feature>
<dbReference type="RefSeq" id="WP_379840102.1">
    <property type="nucleotide sequence ID" value="NZ_JBHRYQ010000001.1"/>
</dbReference>
<dbReference type="EMBL" id="JBHRYQ010000001">
    <property type="protein sequence ID" value="MFC3813197.1"/>
    <property type="molecule type" value="Genomic_DNA"/>
</dbReference>
<keyword evidence="1" id="KW-0732">Signal</keyword>
<dbReference type="Gene3D" id="2.40.160.20">
    <property type="match status" value="1"/>
</dbReference>
<comment type="caution">
    <text evidence="3">The sequence shown here is derived from an EMBL/GenBank/DDBJ whole genome shotgun (WGS) entry which is preliminary data.</text>
</comment>